<name>A0A5A5TXQ7_LEUCI</name>
<dbReference type="Gene3D" id="3.40.50.2300">
    <property type="match status" value="1"/>
</dbReference>
<proteinExistence type="predicted"/>
<dbReference type="GeneID" id="61101627"/>
<feature type="transmembrane region" description="Helical" evidence="1">
    <location>
        <begin position="7"/>
        <end position="26"/>
    </location>
</feature>
<accession>A0A5A5TXQ7</accession>
<evidence type="ECO:0000256" key="1">
    <source>
        <dbReference type="SAM" id="Phobius"/>
    </source>
</evidence>
<dbReference type="Gene3D" id="3.40.50.1980">
    <property type="entry name" value="Nitrogenase molybdenum iron protein domain"/>
    <property type="match status" value="1"/>
</dbReference>
<keyword evidence="1" id="KW-0472">Membrane</keyword>
<dbReference type="GO" id="GO:0046872">
    <property type="term" value="F:metal ion binding"/>
    <property type="evidence" value="ECO:0007669"/>
    <property type="project" value="InterPro"/>
</dbReference>
<evidence type="ECO:0008006" key="4">
    <source>
        <dbReference type="Google" id="ProtNLM"/>
    </source>
</evidence>
<dbReference type="EMBL" id="BJJW01000005">
    <property type="protein sequence ID" value="GDZ83550.1"/>
    <property type="molecule type" value="Genomic_DNA"/>
</dbReference>
<protein>
    <recommendedName>
        <fullName evidence="4">3-phosphoglycerate kinase</fullName>
    </recommendedName>
</protein>
<keyword evidence="1" id="KW-1133">Transmembrane helix</keyword>
<dbReference type="AlphaFoldDB" id="A0A5A5TXQ7"/>
<gene>
    <name evidence="2" type="ORF">LCIT_07920</name>
</gene>
<dbReference type="GO" id="GO:0030001">
    <property type="term" value="P:metal ion transport"/>
    <property type="evidence" value="ECO:0007669"/>
    <property type="project" value="InterPro"/>
</dbReference>
<keyword evidence="1" id="KW-0812">Transmembrane</keyword>
<dbReference type="Proteomes" id="UP000323274">
    <property type="component" value="Unassembled WGS sequence"/>
</dbReference>
<comment type="caution">
    <text evidence="2">The sequence shown here is derived from an EMBL/GenBank/DDBJ whole genome shotgun (WGS) entry which is preliminary data.</text>
</comment>
<dbReference type="SUPFAM" id="SSF53807">
    <property type="entry name" value="Helical backbone' metal receptor"/>
    <property type="match status" value="1"/>
</dbReference>
<dbReference type="Pfam" id="PF01297">
    <property type="entry name" value="ZnuA"/>
    <property type="match status" value="1"/>
</dbReference>
<sequence length="284" mass="32081">MNRQAIYAILTILLIPLGLLWVFVYMTTDTPAPKHVPVKIVTDNVAYQQIAASVAGKSGQVTLVSANLPTKNQRQAFKSAEIILTDSHQDQLLTQRNKQQLHSKILVASDVVNDQGAGNYWLSPEIMLRTINRLSDLLSDFDPQNRDVYMHNSQKLLDNHQALSNGINTLKSKNNVQYIATNNAQQIFMSQLNYRRVLPDVETADDKAFDQISQDFKAKKIKFILTAPQDQSQNDQRLVKLAKDAKIPVITFNQVLPHDENILAWQFNFVTQINNAIQTIESGK</sequence>
<reference evidence="2 3" key="1">
    <citation type="submission" date="2019-04" db="EMBL/GenBank/DDBJ databases">
        <title>A pseudo-fructophilic Leuconostoc citreum strain F192-5 isolated from peel of satsuma mandarin: the first report for isolation and characterization of strain-dependent fructophilic-like characteristics.</title>
        <authorList>
            <person name="Maeno S."/>
            <person name="Tanizawa Y."/>
            <person name="Kajikawa A."/>
            <person name="Kanesaki Y."/>
            <person name="Kubota E."/>
            <person name="Arita M."/>
            <person name="Leon D."/>
            <person name="Endo A."/>
        </authorList>
    </citation>
    <scope>NUCLEOTIDE SEQUENCE [LARGE SCALE GENOMIC DNA]</scope>
    <source>
        <strain evidence="2 3">F192-5</strain>
    </source>
</reference>
<evidence type="ECO:0000313" key="2">
    <source>
        <dbReference type="EMBL" id="GDZ83550.1"/>
    </source>
</evidence>
<dbReference type="InterPro" id="IPR006127">
    <property type="entry name" value="ZnuA-like"/>
</dbReference>
<organism evidence="2 3">
    <name type="scientific">Leuconostoc citreum</name>
    <dbReference type="NCBI Taxonomy" id="33964"/>
    <lineage>
        <taxon>Bacteria</taxon>
        <taxon>Bacillati</taxon>
        <taxon>Bacillota</taxon>
        <taxon>Bacilli</taxon>
        <taxon>Lactobacillales</taxon>
        <taxon>Lactobacillaceae</taxon>
        <taxon>Leuconostoc</taxon>
    </lineage>
</organism>
<evidence type="ECO:0000313" key="3">
    <source>
        <dbReference type="Proteomes" id="UP000323274"/>
    </source>
</evidence>
<dbReference type="RefSeq" id="WP_004904799.1">
    <property type="nucleotide sequence ID" value="NZ_BJJW01000005.1"/>
</dbReference>